<reference evidence="10 11" key="1">
    <citation type="submission" date="2018-07" db="EMBL/GenBank/DDBJ databases">
        <title>Freshwater and sediment microbial communities from various areas in North America, analyzing microbe dynamics in response to fracking.</title>
        <authorList>
            <person name="Lamendella R."/>
        </authorList>
    </citation>
    <scope>NUCLEOTIDE SEQUENCE [LARGE SCALE GENOMIC DNA]</scope>
    <source>
        <strain evidence="10 11">160A</strain>
    </source>
</reference>
<evidence type="ECO:0000259" key="6">
    <source>
        <dbReference type="Pfam" id="PF02836"/>
    </source>
</evidence>
<accession>A0A368V6V1</accession>
<name>A0A368V6V1_9BACT</name>
<feature type="domain" description="Malectin" evidence="8">
    <location>
        <begin position="722"/>
        <end position="870"/>
    </location>
</feature>
<feature type="chain" id="PRO_5017058013" evidence="4">
    <location>
        <begin position="23"/>
        <end position="901"/>
    </location>
</feature>
<evidence type="ECO:0000256" key="4">
    <source>
        <dbReference type="SAM" id="SignalP"/>
    </source>
</evidence>
<protein>
    <submittedName>
        <fullName evidence="10">Beta-galactosidase</fullName>
    </submittedName>
</protein>
<dbReference type="InterPro" id="IPR006103">
    <property type="entry name" value="Glyco_hydro_2_cat"/>
</dbReference>
<evidence type="ECO:0000259" key="9">
    <source>
        <dbReference type="Pfam" id="PF16355"/>
    </source>
</evidence>
<evidence type="ECO:0000256" key="1">
    <source>
        <dbReference type="ARBA" id="ARBA00007401"/>
    </source>
</evidence>
<keyword evidence="4" id="KW-0732">Signal</keyword>
<dbReference type="InterPro" id="IPR017853">
    <property type="entry name" value="GH"/>
</dbReference>
<dbReference type="InterPro" id="IPR008979">
    <property type="entry name" value="Galactose-bd-like_sf"/>
</dbReference>
<evidence type="ECO:0000259" key="5">
    <source>
        <dbReference type="Pfam" id="PF00703"/>
    </source>
</evidence>
<dbReference type="Gene3D" id="2.60.40.10">
    <property type="entry name" value="Immunoglobulins"/>
    <property type="match status" value="2"/>
</dbReference>
<keyword evidence="11" id="KW-1185">Reference proteome</keyword>
<dbReference type="InterPro" id="IPR006104">
    <property type="entry name" value="Glyco_hydro_2_N"/>
</dbReference>
<dbReference type="InterPro" id="IPR006102">
    <property type="entry name" value="Ig-like_GH2"/>
</dbReference>
<evidence type="ECO:0000256" key="2">
    <source>
        <dbReference type="ARBA" id="ARBA00022801"/>
    </source>
</evidence>
<comment type="caution">
    <text evidence="10">The sequence shown here is derived from an EMBL/GenBank/DDBJ whole genome shotgun (WGS) entry which is preliminary data.</text>
</comment>
<dbReference type="SUPFAM" id="SSF49303">
    <property type="entry name" value="beta-Galactosidase/glucuronidase domain"/>
    <property type="match status" value="1"/>
</dbReference>
<dbReference type="GO" id="GO:0004553">
    <property type="term" value="F:hydrolase activity, hydrolyzing O-glycosyl compounds"/>
    <property type="evidence" value="ECO:0007669"/>
    <property type="project" value="InterPro"/>
</dbReference>
<dbReference type="EMBL" id="QPIZ01000007">
    <property type="protein sequence ID" value="RCW36822.1"/>
    <property type="molecule type" value="Genomic_DNA"/>
</dbReference>
<dbReference type="SUPFAM" id="SSF51445">
    <property type="entry name" value="(Trans)glycosidases"/>
    <property type="match status" value="1"/>
</dbReference>
<dbReference type="Gene3D" id="2.60.120.260">
    <property type="entry name" value="Galactose-binding domain-like"/>
    <property type="match status" value="1"/>
</dbReference>
<dbReference type="Pfam" id="PF02836">
    <property type="entry name" value="Glyco_hydro_2_C"/>
    <property type="match status" value="1"/>
</dbReference>
<evidence type="ECO:0000259" key="7">
    <source>
        <dbReference type="Pfam" id="PF02837"/>
    </source>
</evidence>
<dbReference type="PANTHER" id="PTHR42732:SF1">
    <property type="entry name" value="BETA-MANNOSIDASE"/>
    <property type="match status" value="1"/>
</dbReference>
<dbReference type="Proteomes" id="UP000252733">
    <property type="component" value="Unassembled WGS sequence"/>
</dbReference>
<dbReference type="InterPro" id="IPR036156">
    <property type="entry name" value="Beta-gal/glucu_dom_sf"/>
</dbReference>
<evidence type="ECO:0000256" key="3">
    <source>
        <dbReference type="ARBA" id="ARBA00023295"/>
    </source>
</evidence>
<feature type="signal peptide" evidence="4">
    <location>
        <begin position="1"/>
        <end position="22"/>
    </location>
</feature>
<dbReference type="Pfam" id="PF00703">
    <property type="entry name" value="Glyco_hydro_2"/>
    <property type="match status" value="1"/>
</dbReference>
<keyword evidence="3" id="KW-0326">Glycosidase</keyword>
<dbReference type="InterPro" id="IPR013783">
    <property type="entry name" value="Ig-like_fold"/>
</dbReference>
<dbReference type="Gene3D" id="3.20.20.80">
    <property type="entry name" value="Glycosidases"/>
    <property type="match status" value="1"/>
</dbReference>
<evidence type="ECO:0000313" key="11">
    <source>
        <dbReference type="Proteomes" id="UP000252733"/>
    </source>
</evidence>
<dbReference type="GO" id="GO:0005975">
    <property type="term" value="P:carbohydrate metabolic process"/>
    <property type="evidence" value="ECO:0007669"/>
    <property type="project" value="InterPro"/>
</dbReference>
<dbReference type="SUPFAM" id="SSF49785">
    <property type="entry name" value="Galactose-binding domain-like"/>
    <property type="match status" value="1"/>
</dbReference>
<feature type="domain" description="DUF4982" evidence="9">
    <location>
        <begin position="649"/>
        <end position="691"/>
    </location>
</feature>
<dbReference type="InterPro" id="IPR051913">
    <property type="entry name" value="GH2_Domain-Containing"/>
</dbReference>
<feature type="domain" description="Glycosyl hydrolases family 2 sugar binding" evidence="7">
    <location>
        <begin position="77"/>
        <end position="177"/>
    </location>
</feature>
<dbReference type="PANTHER" id="PTHR42732">
    <property type="entry name" value="BETA-GALACTOSIDASE"/>
    <property type="match status" value="1"/>
</dbReference>
<dbReference type="InterPro" id="IPR032311">
    <property type="entry name" value="DUF4982"/>
</dbReference>
<proteinExistence type="inferred from homology"/>
<dbReference type="Pfam" id="PF16355">
    <property type="entry name" value="DUF4982"/>
    <property type="match status" value="1"/>
</dbReference>
<dbReference type="Pfam" id="PF11721">
    <property type="entry name" value="Malectin"/>
    <property type="match status" value="1"/>
</dbReference>
<gene>
    <name evidence="10" type="ORF">DFO77_107113</name>
</gene>
<keyword evidence="2" id="KW-0378">Hydrolase</keyword>
<organism evidence="10 11">
    <name type="scientific">Marinilabilia salmonicolor</name>
    <dbReference type="NCBI Taxonomy" id="989"/>
    <lineage>
        <taxon>Bacteria</taxon>
        <taxon>Pseudomonadati</taxon>
        <taxon>Bacteroidota</taxon>
        <taxon>Bacteroidia</taxon>
        <taxon>Marinilabiliales</taxon>
        <taxon>Marinilabiliaceae</taxon>
        <taxon>Marinilabilia</taxon>
    </lineage>
</organism>
<dbReference type="Pfam" id="PF02837">
    <property type="entry name" value="Glyco_hydro_2_N"/>
    <property type="match status" value="1"/>
</dbReference>
<dbReference type="PRINTS" id="PR00132">
    <property type="entry name" value="GLHYDRLASE2"/>
</dbReference>
<feature type="domain" description="Glycoside hydrolase family 2 catalytic" evidence="6">
    <location>
        <begin position="308"/>
        <end position="615"/>
    </location>
</feature>
<feature type="domain" description="Glycoside hydrolase family 2 immunoglobulin-like beta-sandwich" evidence="5">
    <location>
        <begin position="202"/>
        <end position="301"/>
    </location>
</feature>
<dbReference type="InterPro" id="IPR006101">
    <property type="entry name" value="Glyco_hydro_2"/>
</dbReference>
<dbReference type="InterPro" id="IPR021720">
    <property type="entry name" value="Malectin_dom"/>
</dbReference>
<evidence type="ECO:0000259" key="8">
    <source>
        <dbReference type="Pfam" id="PF11721"/>
    </source>
</evidence>
<dbReference type="AlphaFoldDB" id="A0A368V6V1"/>
<comment type="similarity">
    <text evidence="1">Belongs to the glycosyl hydrolase 2 family.</text>
</comment>
<evidence type="ECO:0000313" key="10">
    <source>
        <dbReference type="EMBL" id="RCW36822.1"/>
    </source>
</evidence>
<dbReference type="Gene3D" id="2.60.120.430">
    <property type="entry name" value="Galactose-binding lectin"/>
    <property type="match status" value="1"/>
</dbReference>
<sequence length="901" mass="102386">MLIMKIQSVLYLFLLLSAIPSAALSQRINSTINSGWLFHKGDVEINYQDLSFDDWTTINLPHTWNNEDAFDEEDGFYRGPGWYAKVLTIPEDWESKQVFLDFEGANQVTEVYLNGEKVGKHIGGYTAFRFNLSSHLQFGQSNLLTVRVTNEHNEDIPPLRMDYTFYGGIYRNVSLIVTEPVHFDMSNNASDGVFTKLGDISHEQAKVSVYGKLVNAQNQNNSIRIETSIADQQYNVVVSENSEINLPAGAETEFATENMVIQNPSLWSPDNPNLYNVIIRIYSMGKNDKMLDEIVLPLGLRWFEFDEQNRFILNGKPLKLVGANRHQDMPEKGSALLDEDHRNDFKHIKDLGMNFVRLAHYPQARAVYNMCDRLGLLVWSEMPGTVRITQTDAFTENCLNMQREHIRQTRNHPSIVFYGYMNEVMIQLFSGSNRDMSEAERSQIAGATVELAEKLQTLSKKEAPDRKTVMAVHYTSSLKDGYNKYGLTEVPDVLGWNLYFGWYYGDKEDLTPYLKEQHERYPDRPLIMSEYGPGADVRNHSETPKPWDFTEDYQVVMHESYLEQMMNMPWLAGFAAWNAFDFGSERRGEAIPHVNQKGLMNFDRTEKAVASLYRAWFSDEPVLHIALRNYTQQGGIEDSPGVGVSRNAVKIFSNSDTVELNVNGVSLGAKSVTSTRTVVFDVPFKDGYNLLEAKDNNGVKDEIGVVFDLYTQPLAAVQSKAIAVNVGAHWSFYNPSTKELWMADRKYTPGLWGYEGGEPLIQSGGRQDKTGLSNDIFGTGNDPLFQTFVENIESYRFDVSQGLYEVKVCFTEPNRRTKEEELIYNLGADAETEIKEGSRVFSVEINGIRVLNHLNLAKQHGPLQAAVYRFRIFAKDQEGIRVKFIPEEGAPVLSGIRIKPL</sequence>